<feature type="compositionally biased region" description="Polar residues" evidence="1">
    <location>
        <begin position="83"/>
        <end position="96"/>
    </location>
</feature>
<evidence type="ECO:0000256" key="1">
    <source>
        <dbReference type="SAM" id="MobiDB-lite"/>
    </source>
</evidence>
<evidence type="ECO:0000313" key="3">
    <source>
        <dbReference type="Proteomes" id="UP001140453"/>
    </source>
</evidence>
<dbReference type="AlphaFoldDB" id="A0A9W8Z1B1"/>
<reference evidence="2" key="1">
    <citation type="submission" date="2022-10" db="EMBL/GenBank/DDBJ databases">
        <title>Tapping the CABI collections for fungal endophytes: first genome assemblies for Collariella, Neodidymelliopsis, Ascochyta clinopodiicola, Didymella pomorum, Didymosphaeria variabile, Neocosmospora piperis and Neocucurbitaria cava.</title>
        <authorList>
            <person name="Hill R."/>
        </authorList>
    </citation>
    <scope>NUCLEOTIDE SEQUENCE</scope>
    <source>
        <strain evidence="2">IMI 355082</strain>
    </source>
</reference>
<dbReference type="EMBL" id="JAPEVB010000001">
    <property type="protein sequence ID" value="KAJ4397046.1"/>
    <property type="molecule type" value="Genomic_DNA"/>
</dbReference>
<keyword evidence="3" id="KW-1185">Reference proteome</keyword>
<accession>A0A9W8Z1B1</accession>
<gene>
    <name evidence="2" type="ORF">N0V93_001270</name>
</gene>
<sequence>MTALETIRLMFPITKTEEPDHPSHPRSASMKTSRPQTTPPRSPGRSLRSRRQMNCERKSLGSGFSKRGKTQKAAQATHEANVWSKSQYPAYTSTSRGAHPPNWNHFA</sequence>
<feature type="region of interest" description="Disordered" evidence="1">
    <location>
        <begin position="1"/>
        <end position="107"/>
    </location>
</feature>
<comment type="caution">
    <text evidence="2">The sequence shown here is derived from an EMBL/GenBank/DDBJ whole genome shotgun (WGS) entry which is preliminary data.</text>
</comment>
<protein>
    <submittedName>
        <fullName evidence="2">Uncharacterized protein</fullName>
    </submittedName>
</protein>
<evidence type="ECO:0000313" key="2">
    <source>
        <dbReference type="EMBL" id="KAJ4397046.1"/>
    </source>
</evidence>
<name>A0A9W8Z1B1_9PEZI</name>
<proteinExistence type="predicted"/>
<organism evidence="2 3">
    <name type="scientific">Gnomoniopsis smithogilvyi</name>
    <dbReference type="NCBI Taxonomy" id="1191159"/>
    <lineage>
        <taxon>Eukaryota</taxon>
        <taxon>Fungi</taxon>
        <taxon>Dikarya</taxon>
        <taxon>Ascomycota</taxon>
        <taxon>Pezizomycotina</taxon>
        <taxon>Sordariomycetes</taxon>
        <taxon>Sordariomycetidae</taxon>
        <taxon>Diaporthales</taxon>
        <taxon>Gnomoniaceae</taxon>
        <taxon>Gnomoniopsis</taxon>
    </lineage>
</organism>
<dbReference type="Proteomes" id="UP001140453">
    <property type="component" value="Unassembled WGS sequence"/>
</dbReference>